<dbReference type="EMBL" id="ML208299">
    <property type="protein sequence ID" value="TFK71357.1"/>
    <property type="molecule type" value="Genomic_DNA"/>
</dbReference>
<name>A0ACD3B0E8_9AGAR</name>
<evidence type="ECO:0000313" key="1">
    <source>
        <dbReference type="EMBL" id="TFK71357.1"/>
    </source>
</evidence>
<protein>
    <submittedName>
        <fullName evidence="1">Uncharacterized protein</fullName>
    </submittedName>
</protein>
<sequence length="740" mass="82485">MDNQTRDEEAGLAANNNRQRPRASLPSLLFLTVLIFMLTSHSGDEFLARHQHQEALRALTWQLSNYTAWMNGTESDFSLPEQDEAIHPLLDSFGIVGEIQDPNWSSYYSNITGFIRGEGQFYNITPSALALNTSRKWTPYAEALMSKVNLTGIPDKLGVWDWEASKQVSLSVTEKLSRLDDRSESAVLIHGKLEVTDQNTSEDLRLEFEGVHFLANGSIYGFAVPPTRHLDIRLLPSLVPEDGKNITAQLIEPELEARITKLRNLIDDGVLDDLSNEDQPKSTCTFTIYSQLSPVDIPQQLMADYESELQNPTGAWTVKPPPLSVNSLIISEECGIIFELVDSKGLSSKSFFRKVTNYAAMMTLAYFALILLSTRQTRRSRTPSGLSRVSRWVFLPQAALDCVAFAGHITFAVLAEGRTSLALLAPAFLACVLFLIEVQFSLLVHQIQIPEDVAPPPPTPPPAPAAPQDQTTPGPTTGTPAPPRPTPTPPHRQSFFSFFIHHIQTDPQAKLWLMWFAFLTVIVRVVLSPLLSMMFIGITHTSFWSAQIVRSARRGRTSGLDKEFVIGTTICRLVIALYFISCPQNVLNIVPKWWSGWLALLVCFQAGVLILQEHLGPSFFLPERFSIKKTYDYHPPLPLPDPESPDPSLGDCPICMDAILVDPHHRRSKSLDEKSWGDKPGKPSGAGAILNRMQLGVESASARKSYSLAPCHHLFHTECLERWLAVKNICPQCRRPLPPL</sequence>
<proteinExistence type="predicted"/>
<organism evidence="1 2">
    <name type="scientific">Pluteus cervinus</name>
    <dbReference type="NCBI Taxonomy" id="181527"/>
    <lineage>
        <taxon>Eukaryota</taxon>
        <taxon>Fungi</taxon>
        <taxon>Dikarya</taxon>
        <taxon>Basidiomycota</taxon>
        <taxon>Agaricomycotina</taxon>
        <taxon>Agaricomycetes</taxon>
        <taxon>Agaricomycetidae</taxon>
        <taxon>Agaricales</taxon>
        <taxon>Pluteineae</taxon>
        <taxon>Pluteaceae</taxon>
        <taxon>Pluteus</taxon>
    </lineage>
</organism>
<keyword evidence="2" id="KW-1185">Reference proteome</keyword>
<accession>A0ACD3B0E8</accession>
<dbReference type="Proteomes" id="UP000308600">
    <property type="component" value="Unassembled WGS sequence"/>
</dbReference>
<gene>
    <name evidence="1" type="ORF">BDN72DRAFT_817637</name>
</gene>
<evidence type="ECO:0000313" key="2">
    <source>
        <dbReference type="Proteomes" id="UP000308600"/>
    </source>
</evidence>
<reference evidence="1 2" key="1">
    <citation type="journal article" date="2019" name="Nat. Ecol. Evol.">
        <title>Megaphylogeny resolves global patterns of mushroom evolution.</title>
        <authorList>
            <person name="Varga T."/>
            <person name="Krizsan K."/>
            <person name="Foldi C."/>
            <person name="Dima B."/>
            <person name="Sanchez-Garcia M."/>
            <person name="Sanchez-Ramirez S."/>
            <person name="Szollosi G.J."/>
            <person name="Szarkandi J.G."/>
            <person name="Papp V."/>
            <person name="Albert L."/>
            <person name="Andreopoulos W."/>
            <person name="Angelini C."/>
            <person name="Antonin V."/>
            <person name="Barry K.W."/>
            <person name="Bougher N.L."/>
            <person name="Buchanan P."/>
            <person name="Buyck B."/>
            <person name="Bense V."/>
            <person name="Catcheside P."/>
            <person name="Chovatia M."/>
            <person name="Cooper J."/>
            <person name="Damon W."/>
            <person name="Desjardin D."/>
            <person name="Finy P."/>
            <person name="Geml J."/>
            <person name="Haridas S."/>
            <person name="Hughes K."/>
            <person name="Justo A."/>
            <person name="Karasinski D."/>
            <person name="Kautmanova I."/>
            <person name="Kiss B."/>
            <person name="Kocsube S."/>
            <person name="Kotiranta H."/>
            <person name="LaButti K.M."/>
            <person name="Lechner B.E."/>
            <person name="Liimatainen K."/>
            <person name="Lipzen A."/>
            <person name="Lukacs Z."/>
            <person name="Mihaltcheva S."/>
            <person name="Morgado L.N."/>
            <person name="Niskanen T."/>
            <person name="Noordeloos M.E."/>
            <person name="Ohm R.A."/>
            <person name="Ortiz-Santana B."/>
            <person name="Ovrebo C."/>
            <person name="Racz N."/>
            <person name="Riley R."/>
            <person name="Savchenko A."/>
            <person name="Shiryaev A."/>
            <person name="Soop K."/>
            <person name="Spirin V."/>
            <person name="Szebenyi C."/>
            <person name="Tomsovsky M."/>
            <person name="Tulloss R.E."/>
            <person name="Uehling J."/>
            <person name="Grigoriev I.V."/>
            <person name="Vagvolgyi C."/>
            <person name="Papp T."/>
            <person name="Martin F.M."/>
            <person name="Miettinen O."/>
            <person name="Hibbett D.S."/>
            <person name="Nagy L.G."/>
        </authorList>
    </citation>
    <scope>NUCLEOTIDE SEQUENCE [LARGE SCALE GENOMIC DNA]</scope>
    <source>
        <strain evidence="1 2">NL-1719</strain>
    </source>
</reference>